<protein>
    <submittedName>
        <fullName evidence="1">Uncharacterized protein</fullName>
    </submittedName>
</protein>
<name>A0A645FFM5_9ZZZZ</name>
<sequence>MLADAQVQTSVINPLGQPVPVLQQRVMADRQLVALDAQQPSLQELLRNRSLRLRQ</sequence>
<organism evidence="1">
    <name type="scientific">bioreactor metagenome</name>
    <dbReference type="NCBI Taxonomy" id="1076179"/>
    <lineage>
        <taxon>unclassified sequences</taxon>
        <taxon>metagenomes</taxon>
        <taxon>ecological metagenomes</taxon>
    </lineage>
</organism>
<dbReference type="EMBL" id="VSSQ01059682">
    <property type="protein sequence ID" value="MPN13205.1"/>
    <property type="molecule type" value="Genomic_DNA"/>
</dbReference>
<accession>A0A645FFM5</accession>
<comment type="caution">
    <text evidence="1">The sequence shown here is derived from an EMBL/GenBank/DDBJ whole genome shotgun (WGS) entry which is preliminary data.</text>
</comment>
<proteinExistence type="predicted"/>
<gene>
    <name evidence="1" type="ORF">SDC9_160525</name>
</gene>
<reference evidence="1" key="1">
    <citation type="submission" date="2019-08" db="EMBL/GenBank/DDBJ databases">
        <authorList>
            <person name="Kucharzyk K."/>
            <person name="Murdoch R.W."/>
            <person name="Higgins S."/>
            <person name="Loffler F."/>
        </authorList>
    </citation>
    <scope>NUCLEOTIDE SEQUENCE</scope>
</reference>
<dbReference type="AlphaFoldDB" id="A0A645FFM5"/>
<evidence type="ECO:0000313" key="1">
    <source>
        <dbReference type="EMBL" id="MPN13205.1"/>
    </source>
</evidence>